<dbReference type="PANTHER" id="PTHR13384">
    <property type="entry name" value="G PATCH DOMAIN-CONTAINING PROTEIN 1"/>
    <property type="match status" value="1"/>
</dbReference>
<feature type="region of interest" description="Disordered" evidence="1">
    <location>
        <begin position="547"/>
        <end position="652"/>
    </location>
</feature>
<keyword evidence="4" id="KW-1185">Reference proteome</keyword>
<proteinExistence type="predicted"/>
<dbReference type="GO" id="GO:0006397">
    <property type="term" value="P:mRNA processing"/>
    <property type="evidence" value="ECO:0007669"/>
    <property type="project" value="InterPro"/>
</dbReference>
<dbReference type="InterPro" id="IPR011666">
    <property type="entry name" value="DUF1604"/>
</dbReference>
<reference evidence="3" key="1">
    <citation type="submission" date="2023-02" db="EMBL/GenBank/DDBJ databases">
        <title>Mating type loci evolution in Malassezia.</title>
        <authorList>
            <person name="Coelho M.A."/>
        </authorList>
    </citation>
    <scope>NUCLEOTIDE SEQUENCE</scope>
    <source>
        <strain evidence="3">CBS 14136</strain>
    </source>
</reference>
<accession>A0AAF0FGP3</accession>
<feature type="region of interest" description="Disordered" evidence="1">
    <location>
        <begin position="60"/>
        <end position="83"/>
    </location>
</feature>
<dbReference type="AlphaFoldDB" id="A0AAF0FGP3"/>
<protein>
    <recommendedName>
        <fullName evidence="2">G-patch domain-containing protein</fullName>
    </recommendedName>
</protein>
<evidence type="ECO:0000313" key="3">
    <source>
        <dbReference type="EMBL" id="WFD44197.1"/>
    </source>
</evidence>
<dbReference type="InterPro" id="IPR000467">
    <property type="entry name" value="G_patch_dom"/>
</dbReference>
<dbReference type="GO" id="GO:0003723">
    <property type="term" value="F:RNA binding"/>
    <property type="evidence" value="ECO:0007669"/>
    <property type="project" value="TreeGrafter"/>
</dbReference>
<dbReference type="Proteomes" id="UP001214628">
    <property type="component" value="Chromosome 4"/>
</dbReference>
<dbReference type="GO" id="GO:0005634">
    <property type="term" value="C:nucleus"/>
    <property type="evidence" value="ECO:0007669"/>
    <property type="project" value="TreeGrafter"/>
</dbReference>
<dbReference type="PANTHER" id="PTHR13384:SF19">
    <property type="entry name" value="G PATCH DOMAIN-CONTAINING PROTEIN 1"/>
    <property type="match status" value="1"/>
</dbReference>
<evidence type="ECO:0000256" key="1">
    <source>
        <dbReference type="SAM" id="MobiDB-lite"/>
    </source>
</evidence>
<feature type="compositionally biased region" description="Low complexity" evidence="1">
    <location>
        <begin position="549"/>
        <end position="565"/>
    </location>
</feature>
<name>A0AAF0FGP3_9BASI</name>
<feature type="compositionally biased region" description="Basic and acidic residues" evidence="1">
    <location>
        <begin position="578"/>
        <end position="593"/>
    </location>
</feature>
<dbReference type="Pfam" id="PF26093">
    <property type="entry name" value="HTH_TGH"/>
    <property type="match status" value="1"/>
</dbReference>
<dbReference type="PROSITE" id="PS50174">
    <property type="entry name" value="G_PATCH"/>
    <property type="match status" value="1"/>
</dbReference>
<gene>
    <name evidence="3" type="ORF">MPSI1_002863</name>
</gene>
<organism evidence="3 4">
    <name type="scientific">Malassezia psittaci</name>
    <dbReference type="NCBI Taxonomy" id="1821823"/>
    <lineage>
        <taxon>Eukaryota</taxon>
        <taxon>Fungi</taxon>
        <taxon>Dikarya</taxon>
        <taxon>Basidiomycota</taxon>
        <taxon>Ustilaginomycotina</taxon>
        <taxon>Malasseziomycetes</taxon>
        <taxon>Malasseziales</taxon>
        <taxon>Malasseziaceae</taxon>
        <taxon>Malassezia</taxon>
    </lineage>
</organism>
<feature type="region of interest" description="Disordered" evidence="1">
    <location>
        <begin position="222"/>
        <end position="284"/>
    </location>
</feature>
<sequence>MATSRLQKKIERDGVSSSLRLDESFVKAYDERGRRRFHGAFTGGFSAGYFNTVGSKEGWTPSTFRSSRKQRANASEQRAEDFMDEEDLAEIKRESRLSTTDAFSSQDTHDPFAELMHGHAANSVQASSSQMGQTLLRHMGWKPGQGIGPLVTFEQRGKLLALLESLHLAYPRQSIADHQEAARHRYPPPVTKLVQQTGNQDKHGLGMAKRSSALQDTLQRFHQDNPGKVTNLSSIDSDDEDHVYSAPQEIHQSTLGSHQESFRLSNEAAPASRAPPDTAKWHDGRPIPAGFVPSDEVSSSPQWFDPPDVPKDWTPDPRRVWTQFLPTKPSNQPRDPAERARLLGEARLPGPPPKITAYLGEQAAKRIEISAIYQPESTEKKLDIPPLDPSTAARALEAFVPVGSDSVKHARYKSYLEAFANQQTYVPPENVERLQEELNEFNEAAQRYRPTQGSMASRFTSSTVLKADMPGEGGFVSAEAAQPKFEEPIESQVPKTLAQQAARAGEFGYRTRSIEFWNPPRLLCKRLGCEPPHGDLSDDPMKQVRERFGGQSESTSTESGDGQDSSESEYVSAPISDATERATEAALREERPSMDLFKAVFESDNDDQEDESDAIHENKLPILLKRKQRDSKPKRKIKGHRVGPLTFDLDDE</sequence>
<feature type="domain" description="G-patch" evidence="2">
    <location>
        <begin position="128"/>
        <end position="148"/>
    </location>
</feature>
<evidence type="ECO:0000313" key="4">
    <source>
        <dbReference type="Proteomes" id="UP001214628"/>
    </source>
</evidence>
<feature type="compositionally biased region" description="Basic residues" evidence="1">
    <location>
        <begin position="624"/>
        <end position="641"/>
    </location>
</feature>
<feature type="compositionally biased region" description="Acidic residues" evidence="1">
    <location>
        <begin position="603"/>
        <end position="612"/>
    </location>
</feature>
<evidence type="ECO:0000259" key="2">
    <source>
        <dbReference type="PROSITE" id="PS50174"/>
    </source>
</evidence>
<feature type="compositionally biased region" description="Polar residues" evidence="1">
    <location>
        <begin position="250"/>
        <end position="264"/>
    </location>
</feature>
<dbReference type="Pfam" id="PF07713">
    <property type="entry name" value="DUF1604"/>
    <property type="match status" value="1"/>
</dbReference>
<dbReference type="EMBL" id="CP118378">
    <property type="protein sequence ID" value="WFD44197.1"/>
    <property type="molecule type" value="Genomic_DNA"/>
</dbReference>